<reference evidence="1 2" key="1">
    <citation type="submission" date="2012-09" db="EMBL/GenBank/DDBJ databases">
        <title>Genome Sequence of alkane-degrading Bacterium Alcanivorax venustensis ISO4.</title>
        <authorList>
            <person name="Lai Q."/>
            <person name="Shao Z."/>
        </authorList>
    </citation>
    <scope>NUCLEOTIDE SEQUENCE [LARGE SCALE GENOMIC DNA]</scope>
    <source>
        <strain evidence="1 2">ISO4</strain>
    </source>
</reference>
<dbReference type="EMBL" id="ARXR01000021">
    <property type="protein sequence ID" value="MBF5053734.1"/>
    <property type="molecule type" value="Genomic_DNA"/>
</dbReference>
<dbReference type="Pfam" id="PF14345">
    <property type="entry name" value="GDYXXLXY"/>
    <property type="match status" value="1"/>
</dbReference>
<sequence>MSRRRLAALVAAVLLQLAVLGGLFVYSQYPLWVGTEVRLATVPVDPRDLFRGQYVRLNYALSRQPLPEMELPRAGDPVFVRLQRDGALWRADGVRLREPDGERLYLRGTIERVSGGELHIRYGIEAWFAAPEEALRLERELAEGGVARVRIAPDGRAALVAVEAGGGESAP</sequence>
<evidence type="ECO:0000313" key="2">
    <source>
        <dbReference type="Proteomes" id="UP000644441"/>
    </source>
</evidence>
<evidence type="ECO:0008006" key="3">
    <source>
        <dbReference type="Google" id="ProtNLM"/>
    </source>
</evidence>
<keyword evidence="2" id="KW-1185">Reference proteome</keyword>
<proteinExistence type="predicted"/>
<evidence type="ECO:0000313" key="1">
    <source>
        <dbReference type="EMBL" id="MBF5053734.1"/>
    </source>
</evidence>
<dbReference type="RefSeq" id="WP_194856359.1">
    <property type="nucleotide sequence ID" value="NZ_ARXR01000021.1"/>
</dbReference>
<accession>A0ABS0AI01</accession>
<organism evidence="1 2">
    <name type="scientific">Alloalcanivorax venustensis ISO4</name>
    <dbReference type="NCBI Taxonomy" id="1177184"/>
    <lineage>
        <taxon>Bacteria</taxon>
        <taxon>Pseudomonadati</taxon>
        <taxon>Pseudomonadota</taxon>
        <taxon>Gammaproteobacteria</taxon>
        <taxon>Oceanospirillales</taxon>
        <taxon>Alcanivoracaceae</taxon>
        <taxon>Alloalcanivorax</taxon>
    </lineage>
</organism>
<gene>
    <name evidence="1" type="ORF">ISO4_02336</name>
</gene>
<dbReference type="Proteomes" id="UP000644441">
    <property type="component" value="Unassembled WGS sequence"/>
</dbReference>
<comment type="caution">
    <text evidence="1">The sequence shown here is derived from an EMBL/GenBank/DDBJ whole genome shotgun (WGS) entry which is preliminary data.</text>
</comment>
<name>A0ABS0AI01_9GAMM</name>
<dbReference type="InterPro" id="IPR025833">
    <property type="entry name" value="GDYXXLXY"/>
</dbReference>
<protein>
    <recommendedName>
        <fullName evidence="3">Membrane-anchored protein</fullName>
    </recommendedName>
</protein>